<comment type="caution">
    <text evidence="8">The sequence shown here is derived from an EMBL/GenBank/DDBJ whole genome shotgun (WGS) entry which is preliminary data.</text>
</comment>
<sequence>MFGFLNINKPKGMTSHDVVAMLRRALKIKQIGHTGTLDPMATGVLPVAIGKASRLIEYLQENKGYIADVQFGKVSDTFDTEGAVKDYSNKKAAKEQIKEALNNFRGKIEQIPPAHSAVHYKGKRLYELARQGIIPDDIPKRTVFVTKLELVEFDEESQSAKLEIHCSKGTYIRSIINDLGLTIGTGAVMSGLVRTKSGLFELENAISPDCITDKAEAEKYLINPVEVLSYKCYELTEIEYKKIQHGQSIATDDFEDNEYVCLTFNNELCAISQKQENSNILVTKKVFIS</sequence>
<dbReference type="EC" id="5.4.99.25" evidence="5"/>
<evidence type="ECO:0000256" key="5">
    <source>
        <dbReference type="HAMAP-Rule" id="MF_01080"/>
    </source>
</evidence>
<reference evidence="8" key="2">
    <citation type="journal article" date="2021" name="PeerJ">
        <title>Extensive microbial diversity within the chicken gut microbiome revealed by metagenomics and culture.</title>
        <authorList>
            <person name="Gilroy R."/>
            <person name="Ravi A."/>
            <person name="Getino M."/>
            <person name="Pursley I."/>
            <person name="Horton D.L."/>
            <person name="Alikhan N.F."/>
            <person name="Baker D."/>
            <person name="Gharbi K."/>
            <person name="Hall N."/>
            <person name="Watson M."/>
            <person name="Adriaenssens E.M."/>
            <person name="Foster-Nyarko E."/>
            <person name="Jarju S."/>
            <person name="Secka A."/>
            <person name="Antonio M."/>
            <person name="Oren A."/>
            <person name="Chaudhuri R.R."/>
            <person name="La Ragione R."/>
            <person name="Hildebrand F."/>
            <person name="Pallen M.J."/>
        </authorList>
    </citation>
    <scope>NUCLEOTIDE SEQUENCE</scope>
    <source>
        <strain evidence="8">CHK154-7741</strain>
    </source>
</reference>
<dbReference type="AlphaFoldDB" id="A0A9D1N0F7"/>
<dbReference type="SUPFAM" id="SSF55120">
    <property type="entry name" value="Pseudouridine synthase"/>
    <property type="match status" value="1"/>
</dbReference>
<dbReference type="GO" id="GO:0031119">
    <property type="term" value="P:tRNA pseudouridine synthesis"/>
    <property type="evidence" value="ECO:0007669"/>
    <property type="project" value="UniProtKB-UniRule"/>
</dbReference>
<dbReference type="PANTHER" id="PTHR13767:SF2">
    <property type="entry name" value="PSEUDOURIDYLATE SYNTHASE TRUB1"/>
    <property type="match status" value="1"/>
</dbReference>
<dbReference type="NCBIfam" id="TIGR00431">
    <property type="entry name" value="TruB"/>
    <property type="match status" value="1"/>
</dbReference>
<keyword evidence="3 5" id="KW-0819">tRNA processing</keyword>
<evidence type="ECO:0000256" key="1">
    <source>
        <dbReference type="ARBA" id="ARBA00000385"/>
    </source>
</evidence>
<feature type="domain" description="tRNA pseudouridylate synthase B C-terminal" evidence="7">
    <location>
        <begin position="173"/>
        <end position="226"/>
    </location>
</feature>
<evidence type="ECO:0000313" key="9">
    <source>
        <dbReference type="Proteomes" id="UP000886748"/>
    </source>
</evidence>
<comment type="catalytic activity">
    <reaction evidence="1 5">
        <text>uridine(55) in tRNA = pseudouridine(55) in tRNA</text>
        <dbReference type="Rhea" id="RHEA:42532"/>
        <dbReference type="Rhea" id="RHEA-COMP:10101"/>
        <dbReference type="Rhea" id="RHEA-COMP:10102"/>
        <dbReference type="ChEBI" id="CHEBI:65314"/>
        <dbReference type="ChEBI" id="CHEBI:65315"/>
        <dbReference type="EC" id="5.4.99.25"/>
    </reaction>
</comment>
<feature type="domain" description="Pseudouridine synthase II N-terminal" evidence="6">
    <location>
        <begin position="23"/>
        <end position="172"/>
    </location>
</feature>
<evidence type="ECO:0000259" key="7">
    <source>
        <dbReference type="Pfam" id="PF16198"/>
    </source>
</evidence>
<dbReference type="InterPro" id="IPR014780">
    <property type="entry name" value="tRNA_psdUridine_synth_TruB"/>
</dbReference>
<dbReference type="Proteomes" id="UP000886748">
    <property type="component" value="Unassembled WGS sequence"/>
</dbReference>
<evidence type="ECO:0000313" key="8">
    <source>
        <dbReference type="EMBL" id="HIU92804.1"/>
    </source>
</evidence>
<evidence type="ECO:0000256" key="2">
    <source>
        <dbReference type="ARBA" id="ARBA00005642"/>
    </source>
</evidence>
<proteinExistence type="inferred from homology"/>
<dbReference type="Pfam" id="PF01509">
    <property type="entry name" value="TruB_N"/>
    <property type="match status" value="1"/>
</dbReference>
<gene>
    <name evidence="5 8" type="primary">truB</name>
    <name evidence="8" type="ORF">IAD26_06700</name>
</gene>
<dbReference type="InterPro" id="IPR020103">
    <property type="entry name" value="PsdUridine_synth_cat_dom_sf"/>
</dbReference>
<dbReference type="EMBL" id="DVOD01000050">
    <property type="protein sequence ID" value="HIU92804.1"/>
    <property type="molecule type" value="Genomic_DNA"/>
</dbReference>
<dbReference type="Gene3D" id="3.30.2350.10">
    <property type="entry name" value="Pseudouridine synthase"/>
    <property type="match status" value="1"/>
</dbReference>
<evidence type="ECO:0000256" key="4">
    <source>
        <dbReference type="ARBA" id="ARBA00023235"/>
    </source>
</evidence>
<evidence type="ECO:0000259" key="6">
    <source>
        <dbReference type="Pfam" id="PF01509"/>
    </source>
</evidence>
<feature type="active site" description="Nucleophile" evidence="5">
    <location>
        <position position="38"/>
    </location>
</feature>
<protein>
    <recommendedName>
        <fullName evidence="5">tRNA pseudouridine synthase B</fullName>
        <ecNumber evidence="5">5.4.99.25</ecNumber>
    </recommendedName>
    <alternativeName>
        <fullName evidence="5">tRNA pseudouridine(55) synthase</fullName>
        <shortName evidence="5">Psi55 synthase</shortName>
    </alternativeName>
    <alternativeName>
        <fullName evidence="5">tRNA pseudouridylate synthase</fullName>
    </alternativeName>
    <alternativeName>
        <fullName evidence="5">tRNA-uridine isomerase</fullName>
    </alternativeName>
</protein>
<evidence type="ECO:0000256" key="3">
    <source>
        <dbReference type="ARBA" id="ARBA00022694"/>
    </source>
</evidence>
<dbReference type="CDD" id="cd02573">
    <property type="entry name" value="PseudoU_synth_EcTruB"/>
    <property type="match status" value="1"/>
</dbReference>
<dbReference type="InterPro" id="IPR002501">
    <property type="entry name" value="PsdUridine_synth_N"/>
</dbReference>
<accession>A0A9D1N0F7</accession>
<keyword evidence="4 5" id="KW-0413">Isomerase</keyword>
<dbReference type="GO" id="GO:1990481">
    <property type="term" value="P:mRNA pseudouridine synthesis"/>
    <property type="evidence" value="ECO:0007669"/>
    <property type="project" value="TreeGrafter"/>
</dbReference>
<comment type="function">
    <text evidence="5">Responsible for synthesis of pseudouridine from uracil-55 in the psi GC loop of transfer RNAs.</text>
</comment>
<name>A0A9D1N0F7_9CLOT</name>
<dbReference type="GO" id="GO:0003723">
    <property type="term" value="F:RNA binding"/>
    <property type="evidence" value="ECO:0007669"/>
    <property type="project" value="InterPro"/>
</dbReference>
<reference evidence="8" key="1">
    <citation type="submission" date="2020-10" db="EMBL/GenBank/DDBJ databases">
        <authorList>
            <person name="Gilroy R."/>
        </authorList>
    </citation>
    <scope>NUCLEOTIDE SEQUENCE</scope>
    <source>
        <strain evidence="8">CHK154-7741</strain>
    </source>
</reference>
<comment type="similarity">
    <text evidence="2 5">Belongs to the pseudouridine synthase TruB family. Type 1 subfamily.</text>
</comment>
<dbReference type="Pfam" id="PF16198">
    <property type="entry name" value="TruB_C_2"/>
    <property type="match status" value="1"/>
</dbReference>
<dbReference type="GO" id="GO:0160148">
    <property type="term" value="F:tRNA pseudouridine(55) synthase activity"/>
    <property type="evidence" value="ECO:0007669"/>
    <property type="project" value="UniProtKB-EC"/>
</dbReference>
<dbReference type="InterPro" id="IPR032819">
    <property type="entry name" value="TruB_C"/>
</dbReference>
<dbReference type="PANTHER" id="PTHR13767">
    <property type="entry name" value="TRNA-PSEUDOURIDINE SYNTHASE"/>
    <property type="match status" value="1"/>
</dbReference>
<dbReference type="HAMAP" id="MF_01080">
    <property type="entry name" value="TruB_bact"/>
    <property type="match status" value="1"/>
</dbReference>
<organism evidence="8 9">
    <name type="scientific">Candidatus Limenecus avicola</name>
    <dbReference type="NCBI Taxonomy" id="2840847"/>
    <lineage>
        <taxon>Bacteria</taxon>
        <taxon>Bacillati</taxon>
        <taxon>Bacillota</taxon>
        <taxon>Clostridia</taxon>
        <taxon>Eubacteriales</taxon>
        <taxon>Clostridiaceae</taxon>
        <taxon>Clostridiaceae incertae sedis</taxon>
        <taxon>Candidatus Limenecus</taxon>
    </lineage>
</organism>